<evidence type="ECO:0000313" key="9">
    <source>
        <dbReference type="EMBL" id="KAH6834819.1"/>
    </source>
</evidence>
<dbReference type="InterPro" id="IPR011598">
    <property type="entry name" value="bHLH_dom"/>
</dbReference>
<feature type="compositionally biased region" description="Basic and acidic residues" evidence="7">
    <location>
        <begin position="211"/>
        <end position="223"/>
    </location>
</feature>
<dbReference type="FunFam" id="4.10.280.10:FF:000032">
    <property type="entry name" value="Transcription factor bHLH123 family"/>
    <property type="match status" value="1"/>
</dbReference>
<dbReference type="GO" id="GO:0005634">
    <property type="term" value="C:nucleus"/>
    <property type="evidence" value="ECO:0007669"/>
    <property type="project" value="UniProtKB-SubCell"/>
</dbReference>
<dbReference type="Proteomes" id="UP001190926">
    <property type="component" value="Unassembled WGS sequence"/>
</dbReference>
<dbReference type="AlphaFoldDB" id="A0AAD4PC20"/>
<dbReference type="InterPro" id="IPR045843">
    <property type="entry name" value="IND-like"/>
</dbReference>
<evidence type="ECO:0000256" key="6">
    <source>
        <dbReference type="ARBA" id="ARBA00023242"/>
    </source>
</evidence>
<evidence type="ECO:0000256" key="5">
    <source>
        <dbReference type="ARBA" id="ARBA00023163"/>
    </source>
</evidence>
<dbReference type="InterPro" id="IPR045239">
    <property type="entry name" value="bHLH95_bHLH"/>
</dbReference>
<dbReference type="PROSITE" id="PS50888">
    <property type="entry name" value="BHLH"/>
    <property type="match status" value="1"/>
</dbReference>
<evidence type="ECO:0000256" key="2">
    <source>
        <dbReference type="ARBA" id="ARBA00011738"/>
    </source>
</evidence>
<keyword evidence="10" id="KW-1185">Reference proteome</keyword>
<dbReference type="GO" id="GO:0000981">
    <property type="term" value="F:DNA-binding transcription factor activity, RNA polymerase II-specific"/>
    <property type="evidence" value="ECO:0007669"/>
    <property type="project" value="TreeGrafter"/>
</dbReference>
<evidence type="ECO:0000256" key="4">
    <source>
        <dbReference type="ARBA" id="ARBA00023125"/>
    </source>
</evidence>
<dbReference type="GO" id="GO:0000978">
    <property type="term" value="F:RNA polymerase II cis-regulatory region sequence-specific DNA binding"/>
    <property type="evidence" value="ECO:0007669"/>
    <property type="project" value="TreeGrafter"/>
</dbReference>
<keyword evidence="6" id="KW-0539">Nucleus</keyword>
<sequence length="359" mass="39339">MADDFQLGITGNWWDTSRSSYDGGTTPAAPISTALNAVTSFGWPTQAAEAPPCSVLANPNLRIMGSDWNVQARLGEKGEDSFRSMLEEDMRANGRQYNWRSNFKQVNRGAFSEDEPRFSETSSTPDFQVVDSASVLLSEFQQHSQSQQMGYSYPLSGYELHSPPPVTLASTTNTHSHFSGKTPFSNASPPPAAVAYACSTSFFPTLEPQISDEKPKNTSEVRDLGTTTKKNKAETTNKRARVETPSPLPAAFKVRKEKMGDRITALQQLVSPFGKTDTASVLSEAIEYIKFLHEQVGALSIPYMQNGAPVQNYDKSEGEVEVLASRGLCLVPVSSTFPVTHETTLDFWTPTFGPPAVFR</sequence>
<evidence type="ECO:0000259" key="8">
    <source>
        <dbReference type="PROSITE" id="PS50888"/>
    </source>
</evidence>
<dbReference type="SMART" id="SM00353">
    <property type="entry name" value="HLH"/>
    <property type="match status" value="1"/>
</dbReference>
<keyword evidence="4 9" id="KW-0238">DNA-binding</keyword>
<evidence type="ECO:0000256" key="3">
    <source>
        <dbReference type="ARBA" id="ARBA00023015"/>
    </source>
</evidence>
<dbReference type="Gene3D" id="4.10.280.10">
    <property type="entry name" value="Helix-loop-helix DNA-binding domain"/>
    <property type="match status" value="1"/>
</dbReference>
<proteinExistence type="predicted"/>
<comment type="caution">
    <text evidence="9">The sequence shown here is derived from an EMBL/GenBank/DDBJ whole genome shotgun (WGS) entry which is preliminary data.</text>
</comment>
<keyword evidence="5" id="KW-0804">Transcription</keyword>
<gene>
    <name evidence="9" type="ORF">C2S53_000904</name>
</gene>
<name>A0AAD4PC20_PERFH</name>
<dbReference type="CDD" id="cd11393">
    <property type="entry name" value="bHLH_AtbHLH_like"/>
    <property type="match status" value="1"/>
</dbReference>
<comment type="subcellular location">
    <subcellularLocation>
        <location evidence="1">Nucleus</location>
    </subcellularLocation>
</comment>
<keyword evidence="3" id="KW-0805">Transcription regulation</keyword>
<feature type="domain" description="BHLH" evidence="8">
    <location>
        <begin position="243"/>
        <end position="292"/>
    </location>
</feature>
<dbReference type="SUPFAM" id="SSF47459">
    <property type="entry name" value="HLH, helix-loop-helix DNA-binding domain"/>
    <property type="match status" value="1"/>
</dbReference>
<dbReference type="PANTHER" id="PTHR16223">
    <property type="entry name" value="TRANSCRIPTION FACTOR BHLH83-RELATED"/>
    <property type="match status" value="1"/>
</dbReference>
<feature type="region of interest" description="Disordered" evidence="7">
    <location>
        <begin position="207"/>
        <end position="243"/>
    </location>
</feature>
<evidence type="ECO:0000313" key="10">
    <source>
        <dbReference type="Proteomes" id="UP001190926"/>
    </source>
</evidence>
<dbReference type="EMBL" id="SDAM02000043">
    <property type="protein sequence ID" value="KAH6834819.1"/>
    <property type="molecule type" value="Genomic_DNA"/>
</dbReference>
<comment type="subunit">
    <text evidence="2">Homodimer.</text>
</comment>
<dbReference type="GO" id="GO:0046983">
    <property type="term" value="F:protein dimerization activity"/>
    <property type="evidence" value="ECO:0007669"/>
    <property type="project" value="InterPro"/>
</dbReference>
<protein>
    <submittedName>
        <fullName evidence="9">Basic helix-loop-helix DNA-binding superfamily protein</fullName>
    </submittedName>
</protein>
<feature type="compositionally biased region" description="Basic and acidic residues" evidence="7">
    <location>
        <begin position="231"/>
        <end position="242"/>
    </location>
</feature>
<evidence type="ECO:0000256" key="7">
    <source>
        <dbReference type="SAM" id="MobiDB-lite"/>
    </source>
</evidence>
<dbReference type="InterPro" id="IPR036638">
    <property type="entry name" value="HLH_DNA-bd_sf"/>
</dbReference>
<reference evidence="9 10" key="1">
    <citation type="journal article" date="2021" name="Nat. Commun.">
        <title>Incipient diploidization of the medicinal plant Perilla within 10,000 years.</title>
        <authorList>
            <person name="Zhang Y."/>
            <person name="Shen Q."/>
            <person name="Leng L."/>
            <person name="Zhang D."/>
            <person name="Chen S."/>
            <person name="Shi Y."/>
            <person name="Ning Z."/>
            <person name="Chen S."/>
        </authorList>
    </citation>
    <scope>NUCLEOTIDE SEQUENCE [LARGE SCALE GENOMIC DNA]</scope>
    <source>
        <strain evidence="10">cv. PC099</strain>
    </source>
</reference>
<accession>A0AAD4PC20</accession>
<organism evidence="9 10">
    <name type="scientific">Perilla frutescens var. hirtella</name>
    <name type="common">Perilla citriodora</name>
    <name type="synonym">Perilla setoyensis</name>
    <dbReference type="NCBI Taxonomy" id="608512"/>
    <lineage>
        <taxon>Eukaryota</taxon>
        <taxon>Viridiplantae</taxon>
        <taxon>Streptophyta</taxon>
        <taxon>Embryophyta</taxon>
        <taxon>Tracheophyta</taxon>
        <taxon>Spermatophyta</taxon>
        <taxon>Magnoliopsida</taxon>
        <taxon>eudicotyledons</taxon>
        <taxon>Gunneridae</taxon>
        <taxon>Pentapetalae</taxon>
        <taxon>asterids</taxon>
        <taxon>lamiids</taxon>
        <taxon>Lamiales</taxon>
        <taxon>Lamiaceae</taxon>
        <taxon>Nepetoideae</taxon>
        <taxon>Elsholtzieae</taxon>
        <taxon>Perilla</taxon>
    </lineage>
</organism>
<dbReference type="PANTHER" id="PTHR16223:SF46">
    <property type="entry name" value="TRANSCRIPTION FACTOR BHLH123"/>
    <property type="match status" value="1"/>
</dbReference>
<evidence type="ECO:0000256" key="1">
    <source>
        <dbReference type="ARBA" id="ARBA00004123"/>
    </source>
</evidence>